<feature type="compositionally biased region" description="Polar residues" evidence="16">
    <location>
        <begin position="107"/>
        <end position="116"/>
    </location>
</feature>
<dbReference type="GO" id="GO:2000561">
    <property type="term" value="P:regulation of CD4-positive, alpha-beta T cell proliferation"/>
    <property type="evidence" value="ECO:0007669"/>
    <property type="project" value="Ensembl"/>
</dbReference>
<dbReference type="GO" id="GO:0046013">
    <property type="term" value="P:regulation of T cell homeostatic proliferation"/>
    <property type="evidence" value="ECO:0007669"/>
    <property type="project" value="Ensembl"/>
</dbReference>
<dbReference type="Gene3D" id="2.20.28.230">
    <property type="match status" value="3"/>
</dbReference>
<feature type="disulfide bond" evidence="15">
    <location>
        <begin position="124"/>
        <end position="167"/>
    </location>
</feature>
<sequence length="271" mass="30570">MEPHLLVWGVITFIMVPCGKAELCDDDPPEVAHATFKALAYKRGTTLNCECQRGYRRIKNGSPYLLCTGNSSHSSWDNKCQCMSTASRHTRGVTPQPEEQKERKVTEMQSQVQPVDQVSLPGHCREPPRWEHEDAERIYHFVVGQTVHYQCAQGYRARRGAPAQSVCELTDGKTRWTRPGLACVDETEPSQFPGEEPSQASPGDLPERETSCPLTTTDPQEHTEAATTMETFVFTTEYQVAVAGCVLLLFTVLLLSGLTWQRRWRKSRRTI</sequence>
<evidence type="ECO:0000256" key="2">
    <source>
        <dbReference type="ARBA" id="ARBA00004479"/>
    </source>
</evidence>
<dbReference type="GO" id="GO:0004911">
    <property type="term" value="F:interleukin-2 receptor activity"/>
    <property type="evidence" value="ECO:0007669"/>
    <property type="project" value="Ensembl"/>
</dbReference>
<keyword evidence="6 18" id="KW-0732">Signal</keyword>
<keyword evidence="9 17" id="KW-1133">Transmembrane helix</keyword>
<evidence type="ECO:0000259" key="19">
    <source>
        <dbReference type="PROSITE" id="PS50923"/>
    </source>
</evidence>
<reference evidence="20" key="2">
    <citation type="submission" date="2025-09" db="UniProtKB">
        <authorList>
            <consortium name="Ensembl"/>
        </authorList>
    </citation>
    <scope>IDENTIFICATION</scope>
</reference>
<dbReference type="GO" id="GO:0002664">
    <property type="term" value="P:regulation of T cell tolerance induction"/>
    <property type="evidence" value="ECO:0007669"/>
    <property type="project" value="Ensembl"/>
</dbReference>
<dbReference type="GO" id="GO:0042104">
    <property type="term" value="P:positive regulation of activated T cell proliferation"/>
    <property type="evidence" value="ECO:0007669"/>
    <property type="project" value="Ensembl"/>
</dbReference>
<evidence type="ECO:0000313" key="21">
    <source>
        <dbReference type="Proteomes" id="UP000233160"/>
    </source>
</evidence>
<evidence type="ECO:0000256" key="9">
    <source>
        <dbReference type="ARBA" id="ARBA00022989"/>
    </source>
</evidence>
<comment type="caution">
    <text evidence="15">Lacks conserved residue(s) required for the propagation of feature annotation.</text>
</comment>
<dbReference type="GO" id="GO:0042130">
    <property type="term" value="P:negative regulation of T cell proliferation"/>
    <property type="evidence" value="ECO:0007669"/>
    <property type="project" value="Ensembl"/>
</dbReference>
<evidence type="ECO:0000256" key="15">
    <source>
        <dbReference type="PROSITE-ProRule" id="PRU00302"/>
    </source>
</evidence>
<dbReference type="STRING" id="379532.ENSPCOP00000008485"/>
<dbReference type="SMART" id="SM00032">
    <property type="entry name" value="CCP"/>
    <property type="match status" value="2"/>
</dbReference>
<name>A0A2K6F3B8_PROCO</name>
<dbReference type="OMA" id="TILNCEC"/>
<keyword evidence="4 15" id="KW-0768">Sushi</keyword>
<dbReference type="GO" id="GO:0019976">
    <property type="term" value="F:interleukin-2 binding"/>
    <property type="evidence" value="ECO:0007669"/>
    <property type="project" value="Ensembl"/>
</dbReference>
<dbReference type="KEGG" id="pcoq:105826916"/>
<dbReference type="InterPro" id="IPR015486">
    <property type="entry name" value="IL-2_rcpt_alpha"/>
</dbReference>
<dbReference type="InterPro" id="IPR000436">
    <property type="entry name" value="Sushi_SCR_CCP_dom"/>
</dbReference>
<dbReference type="FunFam" id="2.20.28.230:FF:000002">
    <property type="entry name" value="Interleukin-2 receptor subunit alpha"/>
    <property type="match status" value="1"/>
</dbReference>
<dbReference type="GO" id="GO:0009897">
    <property type="term" value="C:external side of plasma membrane"/>
    <property type="evidence" value="ECO:0007669"/>
    <property type="project" value="Ensembl"/>
</dbReference>
<keyword evidence="10 17" id="KW-0472">Membrane</keyword>
<dbReference type="GO" id="GO:0006954">
    <property type="term" value="P:inflammatory response"/>
    <property type="evidence" value="ECO:0007669"/>
    <property type="project" value="TreeGrafter"/>
</dbReference>
<comment type="subunit">
    <text evidence="14">Non-covalent dimer of an alpha and a beta subunit. IL2R exists in 3 different forms: a high affinity dimer, an intermediate affinity monomer (beta subunit), and a low affinity monomer (alpha subunit). The high and intermediate affinity forms also associate with a gamma subunit.</text>
</comment>
<evidence type="ECO:0000256" key="10">
    <source>
        <dbReference type="ARBA" id="ARBA00023136"/>
    </source>
</evidence>
<dbReference type="Ensembl" id="ENSPCOT00000019040.1">
    <property type="protein sequence ID" value="ENSPCOP00000008485.1"/>
    <property type="gene ID" value="ENSPCOG00000015528.1"/>
</dbReference>
<dbReference type="PANTHER" id="PTHR10573:SF0">
    <property type="entry name" value="INTERLEUKIN-2 RECEPTOR SUBUNIT ALPHA"/>
    <property type="match status" value="1"/>
</dbReference>
<keyword evidence="7" id="KW-0677">Repeat</keyword>
<evidence type="ECO:0000256" key="4">
    <source>
        <dbReference type="ARBA" id="ARBA00022659"/>
    </source>
</evidence>
<dbReference type="OrthoDB" id="9833060at2759"/>
<evidence type="ECO:0000256" key="17">
    <source>
        <dbReference type="SAM" id="Phobius"/>
    </source>
</evidence>
<keyword evidence="5 17" id="KW-0812">Transmembrane</keyword>
<evidence type="ECO:0000256" key="18">
    <source>
        <dbReference type="SAM" id="SignalP"/>
    </source>
</evidence>
<dbReference type="GO" id="GO:0050798">
    <property type="term" value="P:activated T cell proliferation"/>
    <property type="evidence" value="ECO:0007669"/>
    <property type="project" value="Ensembl"/>
</dbReference>
<evidence type="ECO:0000256" key="7">
    <source>
        <dbReference type="ARBA" id="ARBA00022737"/>
    </source>
</evidence>
<dbReference type="Proteomes" id="UP000233160">
    <property type="component" value="Unassembled WGS sequence"/>
</dbReference>
<dbReference type="PROSITE" id="PS50923">
    <property type="entry name" value="SUSHI"/>
    <property type="match status" value="2"/>
</dbReference>
<evidence type="ECO:0000313" key="20">
    <source>
        <dbReference type="Ensembl" id="ENSPCOP00000008485.1"/>
    </source>
</evidence>
<keyword evidence="21" id="KW-1185">Reference proteome</keyword>
<evidence type="ECO:0000256" key="5">
    <source>
        <dbReference type="ARBA" id="ARBA00022692"/>
    </source>
</evidence>
<dbReference type="GeneTree" id="ENSGT00390000018872"/>
<dbReference type="GeneID" id="105826916"/>
<keyword evidence="8" id="KW-0391">Immunity</keyword>
<evidence type="ECO:0000256" key="1">
    <source>
        <dbReference type="ARBA" id="ARBA00002381"/>
    </source>
</evidence>
<keyword evidence="11 15" id="KW-1015">Disulfide bond</keyword>
<gene>
    <name evidence="20" type="primary">IL2RA</name>
</gene>
<dbReference type="GO" id="GO:0006924">
    <property type="term" value="P:activation-induced cell death of T cells"/>
    <property type="evidence" value="ECO:0007669"/>
    <property type="project" value="Ensembl"/>
</dbReference>
<feature type="region of interest" description="Disordered" evidence="16">
    <location>
        <begin position="88"/>
        <end position="122"/>
    </location>
</feature>
<evidence type="ECO:0000256" key="14">
    <source>
        <dbReference type="ARBA" id="ARBA00025938"/>
    </source>
</evidence>
<accession>A0A2K6F3B8</accession>
<dbReference type="CDD" id="cd00033">
    <property type="entry name" value="CCP"/>
    <property type="match status" value="1"/>
</dbReference>
<feature type="transmembrane region" description="Helical" evidence="17">
    <location>
        <begin position="238"/>
        <end position="260"/>
    </location>
</feature>
<comment type="function">
    <text evidence="1">Receptor for interleukin-2. The receptor is involved in the regulation of immune tolerance by controlling regulatory T cells (TREGs) activity. TREGs suppress the activation and expansion of autoreactive T-cells.</text>
</comment>
<evidence type="ECO:0000256" key="8">
    <source>
        <dbReference type="ARBA" id="ARBA00022859"/>
    </source>
</evidence>
<dbReference type="SUPFAM" id="SSF57535">
    <property type="entry name" value="Complement control module/SCR domain"/>
    <property type="match status" value="2"/>
</dbReference>
<organism evidence="20 21">
    <name type="scientific">Propithecus coquereli</name>
    <name type="common">Coquerel's sifaka</name>
    <name type="synonym">Propithecus verreauxi coquereli</name>
    <dbReference type="NCBI Taxonomy" id="379532"/>
    <lineage>
        <taxon>Eukaryota</taxon>
        <taxon>Metazoa</taxon>
        <taxon>Chordata</taxon>
        <taxon>Craniata</taxon>
        <taxon>Vertebrata</taxon>
        <taxon>Euteleostomi</taxon>
        <taxon>Mammalia</taxon>
        <taxon>Eutheria</taxon>
        <taxon>Euarchontoglires</taxon>
        <taxon>Primates</taxon>
        <taxon>Strepsirrhini</taxon>
        <taxon>Lemuriformes</taxon>
        <taxon>Indriidae</taxon>
        <taxon>Propithecus</taxon>
    </lineage>
</organism>
<keyword evidence="12" id="KW-0675">Receptor</keyword>
<feature type="signal peptide" evidence="18">
    <location>
        <begin position="1"/>
        <end position="21"/>
    </location>
</feature>
<comment type="subcellular location">
    <subcellularLocation>
        <location evidence="2">Membrane</location>
        <topology evidence="2">Single-pass type I membrane protein</topology>
    </subcellularLocation>
</comment>
<feature type="domain" description="Sushi" evidence="19">
    <location>
        <begin position="16"/>
        <end position="84"/>
    </location>
</feature>
<dbReference type="AlphaFoldDB" id="A0A2K6F3B8"/>
<dbReference type="Pfam" id="PF00084">
    <property type="entry name" value="Sushi"/>
    <property type="match status" value="2"/>
</dbReference>
<proteinExistence type="predicted"/>
<feature type="chain" id="PRO_5014353977" description="Interleukin-2 receptor subunit alpha" evidence="18">
    <location>
        <begin position="22"/>
        <end position="271"/>
    </location>
</feature>
<evidence type="ECO:0000256" key="13">
    <source>
        <dbReference type="ARBA" id="ARBA00023180"/>
    </source>
</evidence>
<dbReference type="GO" id="GO:0007219">
    <property type="term" value="P:Notch signaling pathway"/>
    <property type="evidence" value="ECO:0007669"/>
    <property type="project" value="Ensembl"/>
</dbReference>
<evidence type="ECO:0000256" key="3">
    <source>
        <dbReference type="ARBA" id="ARBA00013445"/>
    </source>
</evidence>
<keyword evidence="13" id="KW-0325">Glycoprotein</keyword>
<dbReference type="InterPro" id="IPR035976">
    <property type="entry name" value="Sushi/SCR/CCP_sf"/>
</dbReference>
<feature type="region of interest" description="Disordered" evidence="16">
    <location>
        <begin position="185"/>
        <end position="222"/>
    </location>
</feature>
<feature type="domain" description="Sushi" evidence="19">
    <location>
        <begin position="122"/>
        <end position="185"/>
    </location>
</feature>
<protein>
    <recommendedName>
        <fullName evidence="3">Interleukin-2 receptor subunit alpha</fullName>
    </recommendedName>
</protein>
<reference evidence="20" key="1">
    <citation type="submission" date="2025-08" db="UniProtKB">
        <authorList>
            <consortium name="Ensembl"/>
        </authorList>
    </citation>
    <scope>IDENTIFICATION</scope>
</reference>
<evidence type="ECO:0000256" key="11">
    <source>
        <dbReference type="ARBA" id="ARBA00023157"/>
    </source>
</evidence>
<dbReference type="GO" id="GO:0006955">
    <property type="term" value="P:immune response"/>
    <property type="evidence" value="ECO:0007669"/>
    <property type="project" value="UniProtKB-ARBA"/>
</dbReference>
<dbReference type="CTD" id="3559"/>
<evidence type="ECO:0000256" key="6">
    <source>
        <dbReference type="ARBA" id="ARBA00022729"/>
    </source>
</evidence>
<dbReference type="GO" id="GO:0050728">
    <property type="term" value="P:negative regulation of inflammatory response"/>
    <property type="evidence" value="ECO:0007669"/>
    <property type="project" value="Ensembl"/>
</dbReference>
<evidence type="ECO:0000256" key="16">
    <source>
        <dbReference type="SAM" id="MobiDB-lite"/>
    </source>
</evidence>
<dbReference type="PANTHER" id="PTHR10573">
    <property type="entry name" value="INTERLEUKIN-2 RECEPTOR ALPHA CHAIN"/>
    <property type="match status" value="1"/>
</dbReference>
<dbReference type="RefSeq" id="XP_012520380.1">
    <property type="nucleotide sequence ID" value="XM_012664926.1"/>
</dbReference>
<evidence type="ECO:0000256" key="12">
    <source>
        <dbReference type="ARBA" id="ARBA00023170"/>
    </source>
</evidence>